<dbReference type="InterPro" id="IPR016181">
    <property type="entry name" value="Acyl_CoA_acyltransferase"/>
</dbReference>
<dbReference type="RefSeq" id="WP_091496215.1">
    <property type="nucleotide sequence ID" value="NZ_FODJ01000003.1"/>
</dbReference>
<evidence type="ECO:0000259" key="1">
    <source>
        <dbReference type="PROSITE" id="PS51186"/>
    </source>
</evidence>
<dbReference type="Gene3D" id="3.40.630.30">
    <property type="match status" value="1"/>
</dbReference>
<keyword evidence="2" id="KW-0808">Transferase</keyword>
<dbReference type="InterPro" id="IPR000182">
    <property type="entry name" value="GNAT_dom"/>
</dbReference>
<dbReference type="PANTHER" id="PTHR43415">
    <property type="entry name" value="SPERMIDINE N(1)-ACETYLTRANSFERASE"/>
    <property type="match status" value="1"/>
</dbReference>
<reference evidence="2 3" key="1">
    <citation type="submission" date="2016-10" db="EMBL/GenBank/DDBJ databases">
        <authorList>
            <person name="de Groot N.N."/>
        </authorList>
    </citation>
    <scope>NUCLEOTIDE SEQUENCE [LARGE SCALE GENOMIC DNA]</scope>
    <source>
        <strain evidence="2 3">CGMCC 1.10434</strain>
    </source>
</reference>
<dbReference type="SUPFAM" id="SSF55729">
    <property type="entry name" value="Acyl-CoA N-acyltransferases (Nat)"/>
    <property type="match status" value="1"/>
</dbReference>
<dbReference type="PROSITE" id="PS51186">
    <property type="entry name" value="GNAT"/>
    <property type="match status" value="1"/>
</dbReference>
<evidence type="ECO:0000313" key="2">
    <source>
        <dbReference type="EMBL" id="SEO07157.1"/>
    </source>
</evidence>
<feature type="domain" description="N-acetyltransferase" evidence="1">
    <location>
        <begin position="11"/>
        <end position="176"/>
    </location>
</feature>
<dbReference type="GO" id="GO:0016747">
    <property type="term" value="F:acyltransferase activity, transferring groups other than amino-acyl groups"/>
    <property type="evidence" value="ECO:0007669"/>
    <property type="project" value="InterPro"/>
</dbReference>
<dbReference type="AlphaFoldDB" id="A0A1H8LPW2"/>
<sequence>MKHYCVNEQEYIIRQAVPTDAEQLARVRYQIDGETEMMDRVQGEALLTERDFCTLIESDQQLSNHLFLVAEIDQHIVGFLRCEGSQLQRSCHHVELGVAVLKNYWGLRIGQHIINQAIEWAMTTKLRKVSLKVVEINEKAVMLYQKLGFVEEGRLKEDKLLSDGLYYDTLLLARYI</sequence>
<name>A0A1H8LPW2_9BACI</name>
<keyword evidence="3" id="KW-1185">Reference proteome</keyword>
<gene>
    <name evidence="2" type="ORF">SAMN04488134_103284</name>
</gene>
<dbReference type="PANTHER" id="PTHR43415:SF3">
    <property type="entry name" value="GNAT-FAMILY ACETYLTRANSFERASE"/>
    <property type="match status" value="1"/>
</dbReference>
<dbReference type="EMBL" id="FODJ01000003">
    <property type="protein sequence ID" value="SEO07157.1"/>
    <property type="molecule type" value="Genomic_DNA"/>
</dbReference>
<accession>A0A1H8LPW2</accession>
<evidence type="ECO:0000313" key="3">
    <source>
        <dbReference type="Proteomes" id="UP000199300"/>
    </source>
</evidence>
<dbReference type="Proteomes" id="UP000199300">
    <property type="component" value="Unassembled WGS sequence"/>
</dbReference>
<dbReference type="CDD" id="cd04301">
    <property type="entry name" value="NAT_SF"/>
    <property type="match status" value="1"/>
</dbReference>
<organism evidence="2 3">
    <name type="scientific">Amphibacillus marinus</name>
    <dbReference type="NCBI Taxonomy" id="872970"/>
    <lineage>
        <taxon>Bacteria</taxon>
        <taxon>Bacillati</taxon>
        <taxon>Bacillota</taxon>
        <taxon>Bacilli</taxon>
        <taxon>Bacillales</taxon>
        <taxon>Bacillaceae</taxon>
        <taxon>Amphibacillus</taxon>
    </lineage>
</organism>
<protein>
    <submittedName>
        <fullName evidence="2">Protein N-acetyltransferase, RimJ/RimL family</fullName>
    </submittedName>
</protein>
<proteinExistence type="predicted"/>
<dbReference type="Pfam" id="PF00583">
    <property type="entry name" value="Acetyltransf_1"/>
    <property type="match status" value="1"/>
</dbReference>
<dbReference type="STRING" id="872970.SAMN04488134_103284"/>
<dbReference type="OrthoDB" id="948250at2"/>